<keyword evidence="3" id="KW-1185">Reference proteome</keyword>
<evidence type="ECO:0000256" key="1">
    <source>
        <dbReference type="SAM" id="SignalP"/>
    </source>
</evidence>
<comment type="caution">
    <text evidence="2">The sequence shown here is derived from an EMBL/GenBank/DDBJ whole genome shotgun (WGS) entry which is preliminary data.</text>
</comment>
<feature type="chain" id="PRO_5045247870" description="Secreted protein" evidence="1">
    <location>
        <begin position="27"/>
        <end position="123"/>
    </location>
</feature>
<name>A0ABS9SRH2_9ACTN</name>
<evidence type="ECO:0000313" key="2">
    <source>
        <dbReference type="EMBL" id="MCH6158879.1"/>
    </source>
</evidence>
<organism evidence="2 3">
    <name type="scientific">Streptomyces marispadix</name>
    <dbReference type="NCBI Taxonomy" id="2922868"/>
    <lineage>
        <taxon>Bacteria</taxon>
        <taxon>Bacillati</taxon>
        <taxon>Actinomycetota</taxon>
        <taxon>Actinomycetes</taxon>
        <taxon>Kitasatosporales</taxon>
        <taxon>Streptomycetaceae</taxon>
        <taxon>Streptomyces</taxon>
    </lineage>
</organism>
<dbReference type="RefSeq" id="WP_241056896.1">
    <property type="nucleotide sequence ID" value="NZ_JAKWJU010000002.1"/>
</dbReference>
<gene>
    <name evidence="2" type="ORF">MMA15_00150</name>
</gene>
<dbReference type="EMBL" id="JAKWJU010000002">
    <property type="protein sequence ID" value="MCH6158879.1"/>
    <property type="molecule type" value="Genomic_DNA"/>
</dbReference>
<reference evidence="2" key="2">
    <citation type="journal article" date="2023" name="Int. J. Syst. Evol. Microbiol.">
        <title>Streptomyces marispadix sp. nov., isolated from marine beach sediment of the Northern Coast of Portugal.</title>
        <authorList>
            <person name="dos Santos J.D.N."/>
            <person name="Vitorino I.R."/>
            <person name="Kallscheuer N."/>
            <person name="Srivastava A."/>
            <person name="Krautwurst S."/>
            <person name="Marz M."/>
            <person name="Jogler C."/>
            <person name="Lobo Da Cunha A."/>
            <person name="Catita J."/>
            <person name="Goncalves H."/>
            <person name="Gonzalez I."/>
            <person name="Reyes F."/>
            <person name="Lage O.M."/>
        </authorList>
    </citation>
    <scope>NUCLEOTIDE SEQUENCE</scope>
    <source>
        <strain evidence="2">M600PL45_2</strain>
    </source>
</reference>
<evidence type="ECO:0008006" key="4">
    <source>
        <dbReference type="Google" id="ProtNLM"/>
    </source>
</evidence>
<evidence type="ECO:0000313" key="3">
    <source>
        <dbReference type="Proteomes" id="UP001166784"/>
    </source>
</evidence>
<keyword evidence="1" id="KW-0732">Signal</keyword>
<feature type="signal peptide" evidence="1">
    <location>
        <begin position="1"/>
        <end position="26"/>
    </location>
</feature>
<reference evidence="2" key="1">
    <citation type="submission" date="2022-03" db="EMBL/GenBank/DDBJ databases">
        <authorList>
            <person name="Santos J.D.N."/>
            <person name="Kallscheuer N."/>
            <person name="Jogler C."/>
            <person name="Lage O.M."/>
        </authorList>
    </citation>
    <scope>NUCLEOTIDE SEQUENCE</scope>
    <source>
        <strain evidence="2">M600PL45_2</strain>
    </source>
</reference>
<sequence length="123" mass="13739">MHIRRVAVVIAAATAMTLAGGQAASAAPSKPHFTEHAVRTLYTPTKGLAADVGKWWKKDGHGGYDGRLKWAGADAHVSVQMKIYWESGRVTHKKMRFGKNYPYWGARSVYMRACDNVSCSRWW</sequence>
<proteinExistence type="predicted"/>
<accession>A0ABS9SRH2</accession>
<protein>
    <recommendedName>
        <fullName evidence="4">Secreted protein</fullName>
    </recommendedName>
</protein>
<dbReference type="Proteomes" id="UP001166784">
    <property type="component" value="Unassembled WGS sequence"/>
</dbReference>